<dbReference type="InterPro" id="IPR000644">
    <property type="entry name" value="CBS_dom"/>
</dbReference>
<name>A0A369BSF3_9BACL</name>
<feature type="domain" description="CBS" evidence="12">
    <location>
        <begin position="285"/>
        <end position="342"/>
    </location>
</feature>
<dbReference type="PANTHER" id="PTHR43099:SF2">
    <property type="entry name" value="UPF0053 PROTEIN YRKA"/>
    <property type="match status" value="1"/>
</dbReference>
<keyword evidence="5" id="KW-0677">Repeat</keyword>
<dbReference type="OrthoDB" id="9798188at2"/>
<dbReference type="InterPro" id="IPR005170">
    <property type="entry name" value="Transptr-assoc_dom"/>
</dbReference>
<dbReference type="SMART" id="SM01091">
    <property type="entry name" value="CorC_HlyC"/>
    <property type="match status" value="1"/>
</dbReference>
<evidence type="ECO:0000256" key="8">
    <source>
        <dbReference type="ARBA" id="ARBA00023136"/>
    </source>
</evidence>
<keyword evidence="8 10" id="KW-0472">Membrane</keyword>
<dbReference type="InterPro" id="IPR046342">
    <property type="entry name" value="CBS_dom_sf"/>
</dbReference>
<evidence type="ECO:0000256" key="11">
    <source>
        <dbReference type="SAM" id="Phobius"/>
    </source>
</evidence>
<dbReference type="CDD" id="cd04590">
    <property type="entry name" value="CBS_pair_CorC_HlyC_assoc"/>
    <property type="match status" value="1"/>
</dbReference>
<keyword evidence="6 10" id="KW-1133">Transmembrane helix</keyword>
<evidence type="ECO:0000313" key="15">
    <source>
        <dbReference type="Proteomes" id="UP000253090"/>
    </source>
</evidence>
<reference evidence="14 15" key="1">
    <citation type="submission" date="2018-07" db="EMBL/GenBank/DDBJ databases">
        <title>Genomic Encyclopedia of Type Strains, Phase III (KMG-III): the genomes of soil and plant-associated and newly described type strains.</title>
        <authorList>
            <person name="Whitman W."/>
        </authorList>
    </citation>
    <scope>NUCLEOTIDE SEQUENCE [LARGE SCALE GENOMIC DNA]</scope>
    <source>
        <strain evidence="14 15">CECT 8333</strain>
    </source>
</reference>
<evidence type="ECO:0000313" key="14">
    <source>
        <dbReference type="EMBL" id="RCX23608.1"/>
    </source>
</evidence>
<organism evidence="14 15">
    <name type="scientific">Fontibacillus phaseoli</name>
    <dbReference type="NCBI Taxonomy" id="1416533"/>
    <lineage>
        <taxon>Bacteria</taxon>
        <taxon>Bacillati</taxon>
        <taxon>Bacillota</taxon>
        <taxon>Bacilli</taxon>
        <taxon>Bacillales</taxon>
        <taxon>Paenibacillaceae</taxon>
        <taxon>Fontibacillus</taxon>
    </lineage>
</organism>
<comment type="subcellular location">
    <subcellularLocation>
        <location evidence="1">Cell membrane</location>
        <topology evidence="1">Multi-pass membrane protein</topology>
    </subcellularLocation>
</comment>
<feature type="domain" description="CBS" evidence="12">
    <location>
        <begin position="225"/>
        <end position="284"/>
    </location>
</feature>
<comment type="similarity">
    <text evidence="2">Belongs to the UPF0053 family.</text>
</comment>
<evidence type="ECO:0000256" key="2">
    <source>
        <dbReference type="ARBA" id="ARBA00006337"/>
    </source>
</evidence>
<feature type="transmembrane region" description="Helical" evidence="11">
    <location>
        <begin position="63"/>
        <end position="82"/>
    </location>
</feature>
<dbReference type="InterPro" id="IPR044751">
    <property type="entry name" value="Ion_transp-like_CBS"/>
</dbReference>
<dbReference type="Pfam" id="PF03471">
    <property type="entry name" value="CorC_HlyC"/>
    <property type="match status" value="1"/>
</dbReference>
<feature type="transmembrane region" description="Helical" evidence="11">
    <location>
        <begin position="149"/>
        <end position="172"/>
    </location>
</feature>
<dbReference type="SUPFAM" id="SSF56176">
    <property type="entry name" value="FAD-binding/transporter-associated domain-like"/>
    <property type="match status" value="1"/>
</dbReference>
<evidence type="ECO:0000256" key="7">
    <source>
        <dbReference type="ARBA" id="ARBA00023122"/>
    </source>
</evidence>
<keyword evidence="15" id="KW-1185">Reference proteome</keyword>
<dbReference type="InterPro" id="IPR051676">
    <property type="entry name" value="UPF0053_domain"/>
</dbReference>
<evidence type="ECO:0000256" key="4">
    <source>
        <dbReference type="ARBA" id="ARBA00022692"/>
    </source>
</evidence>
<dbReference type="Proteomes" id="UP000253090">
    <property type="component" value="Unassembled WGS sequence"/>
</dbReference>
<gene>
    <name evidence="14" type="ORF">DFP94_1011209</name>
</gene>
<proteinExistence type="inferred from homology"/>
<dbReference type="PANTHER" id="PTHR43099">
    <property type="entry name" value="UPF0053 PROTEIN YRKA"/>
    <property type="match status" value="1"/>
</dbReference>
<dbReference type="Gene3D" id="3.30.465.10">
    <property type="match status" value="1"/>
</dbReference>
<feature type="transmembrane region" description="Helical" evidence="11">
    <location>
        <begin position="106"/>
        <end position="128"/>
    </location>
</feature>
<dbReference type="InterPro" id="IPR036318">
    <property type="entry name" value="FAD-bd_PCMH-like_sf"/>
</dbReference>
<dbReference type="EMBL" id="QPJW01000001">
    <property type="protein sequence ID" value="RCX23608.1"/>
    <property type="molecule type" value="Genomic_DNA"/>
</dbReference>
<dbReference type="RefSeq" id="WP_114495806.1">
    <property type="nucleotide sequence ID" value="NZ_QPJW01000001.1"/>
</dbReference>
<evidence type="ECO:0000256" key="1">
    <source>
        <dbReference type="ARBA" id="ARBA00004651"/>
    </source>
</evidence>
<dbReference type="Pfam" id="PF00571">
    <property type="entry name" value="CBS"/>
    <property type="match status" value="2"/>
</dbReference>
<keyword evidence="7 9" id="KW-0129">CBS domain</keyword>
<dbReference type="AlphaFoldDB" id="A0A369BSF3"/>
<evidence type="ECO:0000256" key="5">
    <source>
        <dbReference type="ARBA" id="ARBA00022737"/>
    </source>
</evidence>
<dbReference type="GO" id="GO:0050660">
    <property type="term" value="F:flavin adenine dinucleotide binding"/>
    <property type="evidence" value="ECO:0007669"/>
    <property type="project" value="InterPro"/>
</dbReference>
<feature type="domain" description="CNNM transmembrane" evidence="13">
    <location>
        <begin position="3"/>
        <end position="206"/>
    </location>
</feature>
<evidence type="ECO:0000259" key="12">
    <source>
        <dbReference type="PROSITE" id="PS51371"/>
    </source>
</evidence>
<evidence type="ECO:0000256" key="10">
    <source>
        <dbReference type="PROSITE-ProRule" id="PRU01193"/>
    </source>
</evidence>
<dbReference type="PROSITE" id="PS51846">
    <property type="entry name" value="CNNM"/>
    <property type="match status" value="1"/>
</dbReference>
<dbReference type="Pfam" id="PF01595">
    <property type="entry name" value="CNNM"/>
    <property type="match status" value="1"/>
</dbReference>
<dbReference type="SUPFAM" id="SSF54631">
    <property type="entry name" value="CBS-domain pair"/>
    <property type="match status" value="1"/>
</dbReference>
<dbReference type="GO" id="GO:0005886">
    <property type="term" value="C:plasma membrane"/>
    <property type="evidence" value="ECO:0007669"/>
    <property type="project" value="UniProtKB-SubCell"/>
</dbReference>
<comment type="caution">
    <text evidence="14">The sequence shown here is derived from an EMBL/GenBank/DDBJ whole genome shotgun (WGS) entry which is preliminary data.</text>
</comment>
<dbReference type="InterPro" id="IPR016169">
    <property type="entry name" value="FAD-bd_PCMH_sub2"/>
</dbReference>
<evidence type="ECO:0000259" key="13">
    <source>
        <dbReference type="PROSITE" id="PS51846"/>
    </source>
</evidence>
<protein>
    <submittedName>
        <fullName evidence="14">CBS domain containing-hemolysin-like protein</fullName>
    </submittedName>
</protein>
<sequence length="439" mass="49554">MTDPLPSLFSIGLMLLLVLLNGFFVSAEFAIVKIRSGRIDALVEEGRKNAVIVRSLLNHLDGYLSACQVGITLCSLGLGWLGEPVVARMLSPLFELAGFSEKPVNIVSLLVSFLLIAVLHIVLGELAPKTIAVRKAEQITLISARPMRFFYKLMFPFIWMLNRLSSGLLRLFGIAPVSELDSLHTEEEIRVMMKESTESGLIDSAEMSLVDNIFEFAETTAREIMIPRTEMICLYTQNTLDENLTIALDGTRTRYPVCNIDKDHIIGFIHIKDLIRSNTQDYRDLLRPIMAVPESIQISDLMKRMQRGKTQIAILIDEYGGTSGMVTLEDIVEEIVGEIQDEFDEERPGIEQLDEDVFSIDGLMLIESINDRFGFELDSEDYDTIGGWLYSRIEILPPQIGQTVEYEGYIYLVEETDNKRISRVKLLKQQYIPIEEAGA</sequence>
<accession>A0A369BSF3</accession>
<dbReference type="InterPro" id="IPR002550">
    <property type="entry name" value="CNNM"/>
</dbReference>
<keyword evidence="3" id="KW-1003">Cell membrane</keyword>
<evidence type="ECO:0000256" key="6">
    <source>
        <dbReference type="ARBA" id="ARBA00022989"/>
    </source>
</evidence>
<keyword evidence="4 10" id="KW-0812">Transmembrane</keyword>
<evidence type="ECO:0000256" key="3">
    <source>
        <dbReference type="ARBA" id="ARBA00022475"/>
    </source>
</evidence>
<evidence type="ECO:0000256" key="9">
    <source>
        <dbReference type="PROSITE-ProRule" id="PRU00703"/>
    </source>
</evidence>
<feature type="transmembrane region" description="Helical" evidence="11">
    <location>
        <begin position="6"/>
        <end position="32"/>
    </location>
</feature>
<dbReference type="FunFam" id="3.10.580.10:FF:000002">
    <property type="entry name" value="Magnesium/cobalt efflux protein CorC"/>
    <property type="match status" value="1"/>
</dbReference>
<dbReference type="PROSITE" id="PS51371">
    <property type="entry name" value="CBS"/>
    <property type="match status" value="2"/>
</dbReference>
<dbReference type="Gene3D" id="3.10.580.10">
    <property type="entry name" value="CBS-domain"/>
    <property type="match status" value="1"/>
</dbReference>